<feature type="domain" description="Uroporphyrinogen decarboxylase (URO-D)" evidence="1">
    <location>
        <begin position="209"/>
        <end position="415"/>
    </location>
</feature>
<dbReference type="OrthoDB" id="1890402at2"/>
<dbReference type="RefSeq" id="WP_072848908.1">
    <property type="nucleotide sequence ID" value="NZ_FQVI01000002.1"/>
</dbReference>
<proteinExistence type="predicted"/>
<dbReference type="PANTHER" id="PTHR47099">
    <property type="entry name" value="METHYLCOBAMIDE:COM METHYLTRANSFERASE MTBA"/>
    <property type="match status" value="1"/>
</dbReference>
<evidence type="ECO:0000313" key="2">
    <source>
        <dbReference type="EMBL" id="SHE48971.1"/>
    </source>
</evidence>
<dbReference type="InterPro" id="IPR038071">
    <property type="entry name" value="UROD/MetE-like_sf"/>
</dbReference>
<gene>
    <name evidence="2" type="ORF">SAMN02745158_00615</name>
</gene>
<dbReference type="InterPro" id="IPR000257">
    <property type="entry name" value="Uroporphyrinogen_deCOase"/>
</dbReference>
<protein>
    <submittedName>
        <fullName evidence="2">Uroporphyrinogen-III decarboxylase</fullName>
    </submittedName>
</protein>
<dbReference type="Proteomes" id="UP000184245">
    <property type="component" value="Unassembled WGS sequence"/>
</dbReference>
<dbReference type="Pfam" id="PF01208">
    <property type="entry name" value="URO-D"/>
    <property type="match status" value="1"/>
</dbReference>
<dbReference type="STRING" id="1122155.SAMN02745158_00615"/>
<dbReference type="Gene3D" id="3.20.20.210">
    <property type="match status" value="1"/>
</dbReference>
<reference evidence="2 3" key="1">
    <citation type="submission" date="2016-11" db="EMBL/GenBank/DDBJ databases">
        <authorList>
            <person name="Jaros S."/>
            <person name="Januszkiewicz K."/>
            <person name="Wedrychowicz H."/>
        </authorList>
    </citation>
    <scope>NUCLEOTIDE SEQUENCE [LARGE SCALE GENOMIC DNA]</scope>
    <source>
        <strain evidence="2 3">DSM 17459</strain>
    </source>
</reference>
<dbReference type="InterPro" id="IPR052024">
    <property type="entry name" value="Methanogen_methyltrans"/>
</dbReference>
<evidence type="ECO:0000313" key="3">
    <source>
        <dbReference type="Proteomes" id="UP000184245"/>
    </source>
</evidence>
<accession>A0A1M4TWU3</accession>
<evidence type="ECO:0000259" key="1">
    <source>
        <dbReference type="Pfam" id="PF01208"/>
    </source>
</evidence>
<sequence>MTGKEKLKLAVNHEEGPLLLDIGGMPTTGIHCIVLEQVRAYLGLEKRPIKILEPVQMLGILDEDIREALGIQTQPCWGAGSMLGFPVKDDYKEWRTPWGQDVLVPKDFVTTTDTKGDTLIYAWGDTRYEAAGRMPRTGVFFDNTERTPAFDEDDYRLEDNLEEFGPVLQEDLDWLALQRSRYEASSDVIMGNLGGTAFGDIALVPGPMLREPKGIRDITEWYVSIASRPEVLHEIFEYQARCAIENLEKMHEALGETIQVAYICGTDFGTQKGPFCSNKTFNDMYKPYYQKINCWIHEHTSWKTFKHCCGSIKDLIPELIDAGFDCLNPVQWTAENMDRKEIKKLYGDRIVYWGGGINTQKTLPMGTYQQVFDEALECCRIFGKGGGFVFNTIHNIVPGVPPENVVALADAVKKYNQG</sequence>
<organism evidence="2 3">
    <name type="scientific">Lactonifactor longoviformis DSM 17459</name>
    <dbReference type="NCBI Taxonomy" id="1122155"/>
    <lineage>
        <taxon>Bacteria</taxon>
        <taxon>Bacillati</taxon>
        <taxon>Bacillota</taxon>
        <taxon>Clostridia</taxon>
        <taxon>Eubacteriales</taxon>
        <taxon>Clostridiaceae</taxon>
        <taxon>Lactonifactor</taxon>
    </lineage>
</organism>
<dbReference type="PANTHER" id="PTHR47099:SF1">
    <property type="entry name" value="METHYLCOBAMIDE:COM METHYLTRANSFERASE MTBA"/>
    <property type="match status" value="1"/>
</dbReference>
<dbReference type="AlphaFoldDB" id="A0A1M4TWU3"/>
<dbReference type="GO" id="GO:0004853">
    <property type="term" value="F:uroporphyrinogen decarboxylase activity"/>
    <property type="evidence" value="ECO:0007669"/>
    <property type="project" value="InterPro"/>
</dbReference>
<keyword evidence="3" id="KW-1185">Reference proteome</keyword>
<dbReference type="SUPFAM" id="SSF51726">
    <property type="entry name" value="UROD/MetE-like"/>
    <property type="match status" value="1"/>
</dbReference>
<name>A0A1M4TWU3_9CLOT</name>
<dbReference type="EMBL" id="FQVI01000002">
    <property type="protein sequence ID" value="SHE48971.1"/>
    <property type="molecule type" value="Genomic_DNA"/>
</dbReference>
<dbReference type="GO" id="GO:0006779">
    <property type="term" value="P:porphyrin-containing compound biosynthetic process"/>
    <property type="evidence" value="ECO:0007669"/>
    <property type="project" value="InterPro"/>
</dbReference>